<dbReference type="Proteomes" id="UP000050794">
    <property type="component" value="Unassembled WGS sequence"/>
</dbReference>
<keyword evidence="6" id="KW-0963">Cytoplasm</keyword>
<protein>
    <recommendedName>
        <fullName evidence="5">Elongator complex protein 4</fullName>
    </recommendedName>
</protein>
<organism evidence="11 12">
    <name type="scientific">Toxocara canis</name>
    <name type="common">Canine roundworm</name>
    <dbReference type="NCBI Taxonomy" id="6265"/>
    <lineage>
        <taxon>Eukaryota</taxon>
        <taxon>Metazoa</taxon>
        <taxon>Ecdysozoa</taxon>
        <taxon>Nematoda</taxon>
        <taxon>Chromadorea</taxon>
        <taxon>Rhabditida</taxon>
        <taxon>Spirurina</taxon>
        <taxon>Ascaridomorpha</taxon>
        <taxon>Ascaridoidea</taxon>
        <taxon>Toxocaridae</taxon>
        <taxon>Toxocara</taxon>
    </lineage>
</organism>
<dbReference type="PANTHER" id="PTHR12896:SF1">
    <property type="entry name" value="ELONGATOR COMPLEX PROTEIN 4"/>
    <property type="match status" value="1"/>
</dbReference>
<evidence type="ECO:0000256" key="1">
    <source>
        <dbReference type="ARBA" id="ARBA00004123"/>
    </source>
</evidence>
<dbReference type="GO" id="GO:0033588">
    <property type="term" value="C:elongator holoenzyme complex"/>
    <property type="evidence" value="ECO:0007669"/>
    <property type="project" value="InterPro"/>
</dbReference>
<accession>A0A183ULA5</accession>
<dbReference type="Pfam" id="PF05625">
    <property type="entry name" value="PAXNEB"/>
    <property type="match status" value="1"/>
</dbReference>
<reference evidence="12" key="1">
    <citation type="submission" date="2016-06" db="UniProtKB">
        <authorList>
            <consortium name="WormBaseParasite"/>
        </authorList>
    </citation>
    <scope>IDENTIFICATION</scope>
</reference>
<keyword evidence="11" id="KW-1185">Reference proteome</keyword>
<dbReference type="UniPathway" id="UPA00988"/>
<dbReference type="GO" id="GO:0008023">
    <property type="term" value="C:transcription elongation factor complex"/>
    <property type="evidence" value="ECO:0007669"/>
    <property type="project" value="TreeGrafter"/>
</dbReference>
<gene>
    <name evidence="10" type="ORF">TCNE_LOCUS9275</name>
</gene>
<comment type="similarity">
    <text evidence="4">Belongs to the ELP4 family.</text>
</comment>
<evidence type="ECO:0000256" key="4">
    <source>
        <dbReference type="ARBA" id="ARBA00007573"/>
    </source>
</evidence>
<keyword evidence="8" id="KW-0539">Nucleus</keyword>
<sequence length="328" mass="37217">MDMRTENDDFKLTKTLMLTSVHAVFAFVGTYLRACLRVPVSVFRFGVMVANTMNLNERARINGTTVRLRYLETSVGNSAIDRIMGGGLPMAGIYLVDEHNSRKYSSVLAKYFLAEGIFRLSKNFLFEIIFGFSGVCHKHSLFVASPSRDPSDILTKLPEKVEEKADETSEGPTTAGEQMKIAWRYANVPKVNSSLTNRKSKSQFDLTKTMDKTLIESCEILKYPSKSSNSITASYSELWRELSRTLSSQKYRSLNTRCDSSSSERNLLRIFVEGYIRFITDFGSPMWEDSHLELKFLARMKAALNDCYAVLMLTMNSNGIDPERKVRL</sequence>
<evidence type="ECO:0000313" key="10">
    <source>
        <dbReference type="EMBL" id="VDM40596.1"/>
    </source>
</evidence>
<evidence type="ECO:0000256" key="5">
    <source>
        <dbReference type="ARBA" id="ARBA00020265"/>
    </source>
</evidence>
<dbReference type="WBParaSite" id="TCNE_0000927501-mRNA-1">
    <property type="protein sequence ID" value="TCNE_0000927501-mRNA-1"/>
    <property type="gene ID" value="TCNE_0000927501"/>
</dbReference>
<comment type="subcellular location">
    <subcellularLocation>
        <location evidence="2">Cytoplasm</location>
    </subcellularLocation>
    <subcellularLocation>
        <location evidence="1">Nucleus</location>
    </subcellularLocation>
</comment>
<reference evidence="10 11" key="2">
    <citation type="submission" date="2018-11" db="EMBL/GenBank/DDBJ databases">
        <authorList>
            <consortium name="Pathogen Informatics"/>
        </authorList>
    </citation>
    <scope>NUCLEOTIDE SEQUENCE [LARGE SCALE GENOMIC DNA]</scope>
</reference>
<evidence type="ECO:0000313" key="11">
    <source>
        <dbReference type="Proteomes" id="UP000050794"/>
    </source>
</evidence>
<proteinExistence type="inferred from homology"/>
<keyword evidence="9" id="KW-1133">Transmembrane helix</keyword>
<dbReference type="GO" id="GO:0002098">
    <property type="term" value="P:tRNA wobble uridine modification"/>
    <property type="evidence" value="ECO:0007669"/>
    <property type="project" value="InterPro"/>
</dbReference>
<keyword evidence="9" id="KW-0812">Transmembrane</keyword>
<dbReference type="Gene3D" id="3.40.50.300">
    <property type="entry name" value="P-loop containing nucleotide triphosphate hydrolases"/>
    <property type="match status" value="1"/>
</dbReference>
<dbReference type="PANTHER" id="PTHR12896">
    <property type="entry name" value="PAX6 NEIGHBOR PROTEIN PAXNEB"/>
    <property type="match status" value="1"/>
</dbReference>
<evidence type="ECO:0000313" key="12">
    <source>
        <dbReference type="WBParaSite" id="TCNE_0000927501-mRNA-1"/>
    </source>
</evidence>
<dbReference type="InterPro" id="IPR027417">
    <property type="entry name" value="P-loop_NTPase"/>
</dbReference>
<evidence type="ECO:0000256" key="7">
    <source>
        <dbReference type="ARBA" id="ARBA00022694"/>
    </source>
</evidence>
<dbReference type="EMBL" id="UYWY01020129">
    <property type="protein sequence ID" value="VDM40596.1"/>
    <property type="molecule type" value="Genomic_DNA"/>
</dbReference>
<evidence type="ECO:0000256" key="8">
    <source>
        <dbReference type="ARBA" id="ARBA00023242"/>
    </source>
</evidence>
<dbReference type="GO" id="GO:0005737">
    <property type="term" value="C:cytoplasm"/>
    <property type="evidence" value="ECO:0007669"/>
    <property type="project" value="UniProtKB-SubCell"/>
</dbReference>
<dbReference type="CDD" id="cd19494">
    <property type="entry name" value="Elp4"/>
    <property type="match status" value="1"/>
</dbReference>
<feature type="transmembrane region" description="Helical" evidence="9">
    <location>
        <begin position="12"/>
        <end position="32"/>
    </location>
</feature>
<dbReference type="InterPro" id="IPR008728">
    <property type="entry name" value="Elongator_complex_protein_4"/>
</dbReference>
<evidence type="ECO:0000256" key="2">
    <source>
        <dbReference type="ARBA" id="ARBA00004496"/>
    </source>
</evidence>
<evidence type="ECO:0000256" key="3">
    <source>
        <dbReference type="ARBA" id="ARBA00005043"/>
    </source>
</evidence>
<evidence type="ECO:0000256" key="9">
    <source>
        <dbReference type="SAM" id="Phobius"/>
    </source>
</evidence>
<comment type="pathway">
    <text evidence="3">tRNA modification; 5-methoxycarbonylmethyl-2-thiouridine-tRNA biosynthesis.</text>
</comment>
<keyword evidence="7" id="KW-0819">tRNA processing</keyword>
<evidence type="ECO:0000256" key="6">
    <source>
        <dbReference type="ARBA" id="ARBA00022490"/>
    </source>
</evidence>
<keyword evidence="9" id="KW-0472">Membrane</keyword>
<dbReference type="AlphaFoldDB" id="A0A183ULA5"/>
<name>A0A183ULA5_TOXCA</name>